<dbReference type="AlphaFoldDB" id="A0A9P0PMK0"/>
<dbReference type="EMBL" id="CAKOFQ010007074">
    <property type="protein sequence ID" value="CAH1989883.1"/>
    <property type="molecule type" value="Genomic_DNA"/>
</dbReference>
<protein>
    <submittedName>
        <fullName evidence="1">Uncharacterized protein</fullName>
    </submittedName>
</protein>
<reference evidence="1" key="1">
    <citation type="submission" date="2022-03" db="EMBL/GenBank/DDBJ databases">
        <authorList>
            <person name="Sayadi A."/>
        </authorList>
    </citation>
    <scope>NUCLEOTIDE SEQUENCE</scope>
</reference>
<name>A0A9P0PMK0_ACAOB</name>
<sequence length="22" mass="2684">MFVDNRDQVADLESHIKIYNIY</sequence>
<evidence type="ECO:0000313" key="2">
    <source>
        <dbReference type="Proteomes" id="UP001152888"/>
    </source>
</evidence>
<proteinExistence type="predicted"/>
<accession>A0A9P0PMK0</accession>
<organism evidence="1 2">
    <name type="scientific">Acanthoscelides obtectus</name>
    <name type="common">Bean weevil</name>
    <name type="synonym">Bruchus obtectus</name>
    <dbReference type="NCBI Taxonomy" id="200917"/>
    <lineage>
        <taxon>Eukaryota</taxon>
        <taxon>Metazoa</taxon>
        <taxon>Ecdysozoa</taxon>
        <taxon>Arthropoda</taxon>
        <taxon>Hexapoda</taxon>
        <taxon>Insecta</taxon>
        <taxon>Pterygota</taxon>
        <taxon>Neoptera</taxon>
        <taxon>Endopterygota</taxon>
        <taxon>Coleoptera</taxon>
        <taxon>Polyphaga</taxon>
        <taxon>Cucujiformia</taxon>
        <taxon>Chrysomeloidea</taxon>
        <taxon>Chrysomelidae</taxon>
        <taxon>Bruchinae</taxon>
        <taxon>Bruchini</taxon>
        <taxon>Acanthoscelides</taxon>
    </lineage>
</organism>
<comment type="caution">
    <text evidence="1">The sequence shown here is derived from an EMBL/GenBank/DDBJ whole genome shotgun (WGS) entry which is preliminary data.</text>
</comment>
<keyword evidence="2" id="KW-1185">Reference proteome</keyword>
<evidence type="ECO:0000313" key="1">
    <source>
        <dbReference type="EMBL" id="CAH1989883.1"/>
    </source>
</evidence>
<gene>
    <name evidence="1" type="ORF">ACAOBT_LOCUS19340</name>
</gene>
<dbReference type="Proteomes" id="UP001152888">
    <property type="component" value="Unassembled WGS sequence"/>
</dbReference>